<dbReference type="AlphaFoldDB" id="A0A1Z4JAM0"/>
<accession>A0A1Z4JAM0</accession>
<keyword evidence="7 10" id="KW-0472">Membrane</keyword>
<evidence type="ECO:0000256" key="10">
    <source>
        <dbReference type="SAM" id="Phobius"/>
    </source>
</evidence>
<evidence type="ECO:0000256" key="1">
    <source>
        <dbReference type="ARBA" id="ARBA00004167"/>
    </source>
</evidence>
<dbReference type="GO" id="GO:0009512">
    <property type="term" value="C:cytochrome b6f complex"/>
    <property type="evidence" value="ECO:0007669"/>
    <property type="project" value="InterPro"/>
</dbReference>
<sequence>MAVVTYFALVGSMIAVAYGLFLAFRSIKLI</sequence>
<dbReference type="Pfam" id="PF05115">
    <property type="entry name" value="PetL"/>
    <property type="match status" value="1"/>
</dbReference>
<comment type="subcellular location">
    <subcellularLocation>
        <location evidence="1">Membrane</location>
        <topology evidence="1">Single-pass membrane protein</topology>
    </subcellularLocation>
</comment>
<evidence type="ECO:0000256" key="4">
    <source>
        <dbReference type="ARBA" id="ARBA00022982"/>
    </source>
</evidence>
<dbReference type="InterPro" id="IPR007802">
    <property type="entry name" value="Cyt_b6/f_cplx_su6"/>
</dbReference>
<reference evidence="11 12" key="1">
    <citation type="submission" date="2017-06" db="EMBL/GenBank/DDBJ databases">
        <title>Genome sequencing of cyanobaciteial culture collection at National Institute for Environmental Studies (NIES).</title>
        <authorList>
            <person name="Hirose Y."/>
            <person name="Shimura Y."/>
            <person name="Fujisawa T."/>
            <person name="Nakamura Y."/>
            <person name="Kawachi M."/>
        </authorList>
    </citation>
    <scope>NUCLEOTIDE SEQUENCE [LARGE SCALE GENOMIC DNA]</scope>
    <source>
        <strain evidence="11 12">NIES-2135</strain>
    </source>
</reference>
<evidence type="ECO:0000256" key="2">
    <source>
        <dbReference type="ARBA" id="ARBA00022448"/>
    </source>
</evidence>
<name>A0A1Z4JAM0_LEPBY</name>
<keyword evidence="5 10" id="KW-1133">Transmembrane helix</keyword>
<evidence type="ECO:0000256" key="5">
    <source>
        <dbReference type="ARBA" id="ARBA00022989"/>
    </source>
</evidence>
<keyword evidence="3 10" id="KW-0812">Transmembrane</keyword>
<gene>
    <name evidence="11" type="primary">petL</name>
    <name evidence="11" type="ORF">NIES2135_06370</name>
</gene>
<dbReference type="GO" id="GO:0009055">
    <property type="term" value="F:electron transfer activity"/>
    <property type="evidence" value="ECO:0007669"/>
    <property type="project" value="InterPro"/>
</dbReference>
<keyword evidence="2" id="KW-0813">Transport</keyword>
<dbReference type="Proteomes" id="UP000217895">
    <property type="component" value="Chromosome"/>
</dbReference>
<organism evidence="11 12">
    <name type="scientific">Leptolyngbya boryana NIES-2135</name>
    <dbReference type="NCBI Taxonomy" id="1973484"/>
    <lineage>
        <taxon>Bacteria</taxon>
        <taxon>Bacillati</taxon>
        <taxon>Cyanobacteriota</taxon>
        <taxon>Cyanophyceae</taxon>
        <taxon>Leptolyngbyales</taxon>
        <taxon>Leptolyngbyaceae</taxon>
        <taxon>Leptolyngbya group</taxon>
        <taxon>Leptolyngbya</taxon>
    </lineage>
</organism>
<dbReference type="GO" id="GO:0016020">
    <property type="term" value="C:membrane"/>
    <property type="evidence" value="ECO:0007669"/>
    <property type="project" value="UniProtKB-SubCell"/>
</dbReference>
<keyword evidence="6" id="KW-0793">Thylakoid</keyword>
<evidence type="ECO:0000313" key="11">
    <source>
        <dbReference type="EMBL" id="BAY53825.1"/>
    </source>
</evidence>
<evidence type="ECO:0000256" key="3">
    <source>
        <dbReference type="ARBA" id="ARBA00022692"/>
    </source>
</evidence>
<evidence type="ECO:0000256" key="6">
    <source>
        <dbReference type="ARBA" id="ARBA00023078"/>
    </source>
</evidence>
<feature type="transmembrane region" description="Helical" evidence="10">
    <location>
        <begin position="6"/>
        <end position="24"/>
    </location>
</feature>
<keyword evidence="4" id="KW-0249">Electron transport</keyword>
<evidence type="ECO:0000256" key="9">
    <source>
        <dbReference type="ARBA" id="ARBA00025834"/>
    </source>
</evidence>
<comment type="subunit">
    <text evidence="9">The 4 large subunits of the cytochrome b6-f complex are cytochrome b6, subunit IV (17 kDa polypeptide, PetD), cytochrome f and the Rieske protein, while the 4 small subunits are PetG, PetL, PetM and PetN. The complex functions as a dimer.</text>
</comment>
<keyword evidence="12" id="KW-1185">Reference proteome</keyword>
<dbReference type="EMBL" id="AP018203">
    <property type="protein sequence ID" value="BAY53825.1"/>
    <property type="molecule type" value="Genomic_DNA"/>
</dbReference>
<evidence type="ECO:0000256" key="8">
    <source>
        <dbReference type="ARBA" id="ARBA00025197"/>
    </source>
</evidence>
<evidence type="ECO:0000313" key="12">
    <source>
        <dbReference type="Proteomes" id="UP000217895"/>
    </source>
</evidence>
<evidence type="ECO:0000256" key="7">
    <source>
        <dbReference type="ARBA" id="ARBA00023136"/>
    </source>
</evidence>
<proteinExistence type="predicted"/>
<comment type="function">
    <text evidence="8">Component of the cytochrome b6-f complex, which mediates electron transfer between photosystem II (PSII) and photosystem I (PSI), cyclic electron flow around PSI, and state transitions. PetL is important for photoautotrophic growth as well as for electron transfer efficiency and stability of the cytochrome b6-f complex.</text>
</comment>
<protein>
    <submittedName>
        <fullName evidence="11">Cytochrome b6-f complex subunit 6</fullName>
    </submittedName>
</protein>